<dbReference type="AlphaFoldDB" id="A0A098B7H9"/>
<dbReference type="NCBIfam" id="TIGR01726">
    <property type="entry name" value="HEQRo_perm_3TM"/>
    <property type="match status" value="1"/>
</dbReference>
<feature type="transmembrane region" description="Helical" evidence="7">
    <location>
        <begin position="93"/>
        <end position="111"/>
    </location>
</feature>
<proteinExistence type="inferred from homology"/>
<sequence>MLNSALEMLFTSQNIVRLLEGLLVTVRIALIAILISACTGIAFGLLMTMKSKLIKVLCRLYLEAFRIIPVLVWLFIGYFGITSVFTIHLEGELIVIIVFILWGTAEMGDIVRGALESLPRHQSDSGKALGLSFGQLYRYVLIPQAVRRMLPATINLATRMVKTTSLAVLIGVVEILKVGQQMIENARFTVPTASFWIYGLIFILYFIMCYPLSRLAKKLEAKWSS</sequence>
<comment type="subcellular location">
    <subcellularLocation>
        <location evidence="1 7">Cell membrane</location>
        <topology evidence="1 7">Multi-pass membrane protein</topology>
    </subcellularLocation>
</comment>
<name>A0A098B7H9_DESHA</name>
<evidence type="ECO:0000256" key="5">
    <source>
        <dbReference type="ARBA" id="ARBA00022989"/>
    </source>
</evidence>
<dbReference type="Pfam" id="PF00528">
    <property type="entry name" value="BPD_transp_1"/>
    <property type="match status" value="1"/>
</dbReference>
<dbReference type="CDD" id="cd06261">
    <property type="entry name" value="TM_PBP2"/>
    <property type="match status" value="1"/>
</dbReference>
<dbReference type="InterPro" id="IPR035906">
    <property type="entry name" value="MetI-like_sf"/>
</dbReference>
<evidence type="ECO:0000256" key="2">
    <source>
        <dbReference type="ARBA" id="ARBA00022448"/>
    </source>
</evidence>
<evidence type="ECO:0000256" key="7">
    <source>
        <dbReference type="RuleBase" id="RU363032"/>
    </source>
</evidence>
<evidence type="ECO:0000259" key="8">
    <source>
        <dbReference type="PROSITE" id="PS50928"/>
    </source>
</evidence>
<keyword evidence="5 7" id="KW-1133">Transmembrane helix</keyword>
<dbReference type="InterPro" id="IPR000515">
    <property type="entry name" value="MetI-like"/>
</dbReference>
<dbReference type="InterPro" id="IPR010065">
    <property type="entry name" value="AA_ABC_transptr_permease_3TM"/>
</dbReference>
<feature type="transmembrane region" description="Helical" evidence="7">
    <location>
        <begin position="60"/>
        <end position="81"/>
    </location>
</feature>
<evidence type="ECO:0000256" key="4">
    <source>
        <dbReference type="ARBA" id="ARBA00022692"/>
    </source>
</evidence>
<organism evidence="9">
    <name type="scientific">Desulfitobacterium hafniense</name>
    <name type="common">Desulfitobacterium frappieri</name>
    <dbReference type="NCBI Taxonomy" id="49338"/>
    <lineage>
        <taxon>Bacteria</taxon>
        <taxon>Bacillati</taxon>
        <taxon>Bacillota</taxon>
        <taxon>Clostridia</taxon>
        <taxon>Eubacteriales</taxon>
        <taxon>Desulfitobacteriaceae</taxon>
        <taxon>Desulfitobacterium</taxon>
    </lineage>
</organism>
<reference evidence="9" key="1">
    <citation type="submission" date="2014-07" db="EMBL/GenBank/DDBJ databases">
        <authorList>
            <person name="Hornung V.Bastian."/>
        </authorList>
    </citation>
    <scope>NUCLEOTIDE SEQUENCE</scope>
    <source>
        <strain evidence="9">PCE-S</strain>
    </source>
</reference>
<dbReference type="SUPFAM" id="SSF161098">
    <property type="entry name" value="MetI-like"/>
    <property type="match status" value="1"/>
</dbReference>
<dbReference type="Gene3D" id="1.10.3720.10">
    <property type="entry name" value="MetI-like"/>
    <property type="match status" value="1"/>
</dbReference>
<evidence type="ECO:0000256" key="6">
    <source>
        <dbReference type="ARBA" id="ARBA00023136"/>
    </source>
</evidence>
<dbReference type="GO" id="GO:0043190">
    <property type="term" value="C:ATP-binding cassette (ABC) transporter complex"/>
    <property type="evidence" value="ECO:0007669"/>
    <property type="project" value="InterPro"/>
</dbReference>
<dbReference type="RefSeq" id="WP_018212213.1">
    <property type="nucleotide sequence ID" value="NZ_LK996017.1"/>
</dbReference>
<gene>
    <name evidence="9" type="ORF">DPCES_4932</name>
</gene>
<keyword evidence="4 7" id="KW-0812">Transmembrane</keyword>
<evidence type="ECO:0000313" key="9">
    <source>
        <dbReference type="EMBL" id="CDX04818.1"/>
    </source>
</evidence>
<protein>
    <submittedName>
        <fullName evidence="9">Amino acid ABC transporter, permease protein</fullName>
    </submittedName>
</protein>
<dbReference type="GO" id="GO:0022857">
    <property type="term" value="F:transmembrane transporter activity"/>
    <property type="evidence" value="ECO:0007669"/>
    <property type="project" value="InterPro"/>
</dbReference>
<feature type="transmembrane region" description="Helical" evidence="7">
    <location>
        <begin position="195"/>
        <end position="213"/>
    </location>
</feature>
<feature type="transmembrane region" description="Helical" evidence="7">
    <location>
        <begin position="28"/>
        <end position="48"/>
    </location>
</feature>
<dbReference type="PANTHER" id="PTHR30614">
    <property type="entry name" value="MEMBRANE COMPONENT OF AMINO ACID ABC TRANSPORTER"/>
    <property type="match status" value="1"/>
</dbReference>
<evidence type="ECO:0000256" key="3">
    <source>
        <dbReference type="ARBA" id="ARBA00022475"/>
    </source>
</evidence>
<accession>A0A098B7H9</accession>
<dbReference type="PATRIC" id="fig|49338.4.peg.5303"/>
<dbReference type="EMBL" id="LK996017">
    <property type="protein sequence ID" value="CDX04818.1"/>
    <property type="molecule type" value="Genomic_DNA"/>
</dbReference>
<dbReference type="PROSITE" id="PS50928">
    <property type="entry name" value="ABC_TM1"/>
    <property type="match status" value="1"/>
</dbReference>
<comment type="similarity">
    <text evidence="7">Belongs to the binding-protein-dependent transport system permease family.</text>
</comment>
<dbReference type="GO" id="GO:0006865">
    <property type="term" value="P:amino acid transport"/>
    <property type="evidence" value="ECO:0007669"/>
    <property type="project" value="TreeGrafter"/>
</dbReference>
<dbReference type="PANTHER" id="PTHR30614:SF36">
    <property type="entry name" value="ABC TRANSPORTER MEMBRANE-SPANNING PERMEASE-GLUTAMINE TRANSPORT"/>
    <property type="match status" value="1"/>
</dbReference>
<keyword evidence="3" id="KW-1003">Cell membrane</keyword>
<feature type="domain" description="ABC transmembrane type-1" evidence="8">
    <location>
        <begin position="22"/>
        <end position="216"/>
    </location>
</feature>
<keyword evidence="6 7" id="KW-0472">Membrane</keyword>
<evidence type="ECO:0000256" key="1">
    <source>
        <dbReference type="ARBA" id="ARBA00004651"/>
    </source>
</evidence>
<dbReference type="InterPro" id="IPR043429">
    <property type="entry name" value="ArtM/GltK/GlnP/TcyL/YhdX-like"/>
</dbReference>
<keyword evidence="2 7" id="KW-0813">Transport</keyword>